<keyword evidence="2" id="KW-1185">Reference proteome</keyword>
<reference evidence="2" key="1">
    <citation type="journal article" date="2012" name="Science">
        <title>The Paleozoic origin of enzymatic lignin decomposition reconstructed from 31 fungal genomes.</title>
        <authorList>
            <person name="Floudas D."/>
            <person name="Binder M."/>
            <person name="Riley R."/>
            <person name="Barry K."/>
            <person name="Blanchette R.A."/>
            <person name="Henrissat B."/>
            <person name="Martinez A.T."/>
            <person name="Otillar R."/>
            <person name="Spatafora J.W."/>
            <person name="Yadav J.S."/>
            <person name="Aerts A."/>
            <person name="Benoit I."/>
            <person name="Boyd A."/>
            <person name="Carlson A."/>
            <person name="Copeland A."/>
            <person name="Coutinho P.M."/>
            <person name="de Vries R.P."/>
            <person name="Ferreira P."/>
            <person name="Findley K."/>
            <person name="Foster B."/>
            <person name="Gaskell J."/>
            <person name="Glotzer D."/>
            <person name="Gorecki P."/>
            <person name="Heitman J."/>
            <person name="Hesse C."/>
            <person name="Hori C."/>
            <person name="Igarashi K."/>
            <person name="Jurgens J.A."/>
            <person name="Kallen N."/>
            <person name="Kersten P."/>
            <person name="Kohler A."/>
            <person name="Kuees U."/>
            <person name="Kumar T.K.A."/>
            <person name="Kuo A."/>
            <person name="LaButti K."/>
            <person name="Larrondo L.F."/>
            <person name="Lindquist E."/>
            <person name="Ling A."/>
            <person name="Lombard V."/>
            <person name="Lucas S."/>
            <person name="Lundell T."/>
            <person name="Martin R."/>
            <person name="McLaughlin D.J."/>
            <person name="Morgenstern I."/>
            <person name="Morin E."/>
            <person name="Murat C."/>
            <person name="Nagy L.G."/>
            <person name="Nolan M."/>
            <person name="Ohm R.A."/>
            <person name="Patyshakuliyeva A."/>
            <person name="Rokas A."/>
            <person name="Ruiz-Duenas F.J."/>
            <person name="Sabat G."/>
            <person name="Salamov A."/>
            <person name="Samejima M."/>
            <person name="Schmutz J."/>
            <person name="Slot J.C."/>
            <person name="St John F."/>
            <person name="Stenlid J."/>
            <person name="Sun H."/>
            <person name="Sun S."/>
            <person name="Syed K."/>
            <person name="Tsang A."/>
            <person name="Wiebenga A."/>
            <person name="Young D."/>
            <person name="Pisabarro A."/>
            <person name="Eastwood D.C."/>
            <person name="Martin F."/>
            <person name="Cullen D."/>
            <person name="Grigoriev I.V."/>
            <person name="Hibbett D.S."/>
        </authorList>
    </citation>
    <scope>NUCLEOTIDE SEQUENCE [LARGE SCALE GENOMIC DNA]</scope>
    <source>
        <strain evidence="2">TFB10046</strain>
    </source>
</reference>
<protein>
    <submittedName>
        <fullName evidence="1">Uncharacterized protein</fullName>
    </submittedName>
</protein>
<evidence type="ECO:0000313" key="2">
    <source>
        <dbReference type="Proteomes" id="UP000006514"/>
    </source>
</evidence>
<proteinExistence type="predicted"/>
<name>J0WQ08_AURST</name>
<sequence length="170" mass="18705">MPLHMGANTAIISFLASIPASRLNALLNYLWLRRNTTHVDDAILERHASVHDDVIHDGGTRAFSQTTRLYFPSYGWENTGQPGHRVPIGSIIKGLGLYAGTKSAFGDGSTLIHVYCPAHRVIKNSDGILDAETMEYGLAHIECRVDSTLVQAYAFSQGPYPTFIPFDHAH</sequence>
<dbReference type="AlphaFoldDB" id="J0WQ08"/>
<evidence type="ECO:0000313" key="1">
    <source>
        <dbReference type="EMBL" id="EJD33937.1"/>
    </source>
</evidence>
<gene>
    <name evidence="1" type="ORF">AURDEDRAFT_131428</name>
</gene>
<accession>J0WQ08</accession>
<dbReference type="Proteomes" id="UP000006514">
    <property type="component" value="Unassembled WGS sequence"/>
</dbReference>
<organism evidence="1 2">
    <name type="scientific">Auricularia subglabra (strain TFB-10046 / SS5)</name>
    <name type="common">White-rot fungus</name>
    <name type="synonym">Auricularia delicata (strain TFB10046)</name>
    <dbReference type="NCBI Taxonomy" id="717982"/>
    <lineage>
        <taxon>Eukaryota</taxon>
        <taxon>Fungi</taxon>
        <taxon>Dikarya</taxon>
        <taxon>Basidiomycota</taxon>
        <taxon>Agaricomycotina</taxon>
        <taxon>Agaricomycetes</taxon>
        <taxon>Auriculariales</taxon>
        <taxon>Auriculariaceae</taxon>
        <taxon>Auricularia</taxon>
    </lineage>
</organism>
<dbReference type="InParanoid" id="J0WQ08"/>
<dbReference type="KEGG" id="adl:AURDEDRAFT_131428"/>
<dbReference type="EMBL" id="JH688044">
    <property type="protein sequence ID" value="EJD33937.1"/>
    <property type="molecule type" value="Genomic_DNA"/>
</dbReference>